<protein>
    <recommendedName>
        <fullName evidence="13">ATP synthase subunit b</fullName>
    </recommendedName>
    <alternativeName>
        <fullName evidence="13">ATP synthase F(0) sector subunit b</fullName>
    </alternativeName>
    <alternativeName>
        <fullName evidence="13">ATPase subunit I</fullName>
    </alternativeName>
    <alternativeName>
        <fullName evidence="13">F-type ATPase subunit b</fullName>
        <shortName evidence="13">F-ATPase subunit b</shortName>
    </alternativeName>
</protein>
<feature type="transmembrane region" description="Helical" evidence="13">
    <location>
        <begin position="39"/>
        <end position="60"/>
    </location>
</feature>
<keyword evidence="15" id="KW-0175">Coiled coil</keyword>
<sequence length="197" mass="20971">MTTFVRTAGAIAVVLLLPALAPAADAPGAQKNILAPDLVNSIVTVVVFGALLAILYTFAWGPILKGLQAREEAQFQAIADAKKAKEEAAALRTQLAAELAKAADQVRAIMDEARRDADALKIAEREVGIKEAQAERERASRDLAIERDALLNEVSQRAVDLASIMATKAIRQQVTIEKQSSLVSESIAEVNTSASRA</sequence>
<keyword evidence="5 13" id="KW-0375">Hydrogen ion transport</keyword>
<evidence type="ECO:0000256" key="6">
    <source>
        <dbReference type="ARBA" id="ARBA00022989"/>
    </source>
</evidence>
<keyword evidence="2 13" id="KW-0813">Transport</keyword>
<keyword evidence="18" id="KW-1185">Reference proteome</keyword>
<evidence type="ECO:0000256" key="9">
    <source>
        <dbReference type="ARBA" id="ARBA00023310"/>
    </source>
</evidence>
<dbReference type="RefSeq" id="WP_210651597.1">
    <property type="nucleotide sequence ID" value="NZ_JAGKQQ010000001.1"/>
</dbReference>
<feature type="chain" id="PRO_5047053704" description="ATP synthase subunit b" evidence="16">
    <location>
        <begin position="24"/>
        <end position="197"/>
    </location>
</feature>
<evidence type="ECO:0000313" key="18">
    <source>
        <dbReference type="Proteomes" id="UP000676565"/>
    </source>
</evidence>
<dbReference type="InterPro" id="IPR002146">
    <property type="entry name" value="ATP_synth_b/b'su_bac/chlpt"/>
</dbReference>
<dbReference type="CDD" id="cd06503">
    <property type="entry name" value="ATP-synt_Fo_b"/>
    <property type="match status" value="1"/>
</dbReference>
<comment type="similarity">
    <text evidence="1 13 14">Belongs to the ATPase B chain family.</text>
</comment>
<keyword evidence="13" id="KW-1003">Cell membrane</keyword>
<evidence type="ECO:0000256" key="14">
    <source>
        <dbReference type="RuleBase" id="RU003848"/>
    </source>
</evidence>
<evidence type="ECO:0000313" key="17">
    <source>
        <dbReference type="EMBL" id="MBP3953811.1"/>
    </source>
</evidence>
<evidence type="ECO:0000256" key="15">
    <source>
        <dbReference type="SAM" id="Coils"/>
    </source>
</evidence>
<comment type="function">
    <text evidence="10 13">F(1)F(0) ATP synthase produces ATP from ADP in the presence of a proton or sodium gradient. F-type ATPases consist of two structural domains, F(1) containing the extramembraneous catalytic core and F(0) containing the membrane proton channel, linked together by a central stalk and a peripheral stalk. During catalysis, ATP synthesis in the catalytic domain of F(1) is coupled via a rotary mechanism of the central stalk subunits to proton translocation.</text>
</comment>
<gene>
    <name evidence="13" type="primary">atpF</name>
    <name evidence="17" type="ORF">J8F10_00665</name>
</gene>
<keyword evidence="6 13" id="KW-1133">Transmembrane helix</keyword>
<dbReference type="InterPro" id="IPR050059">
    <property type="entry name" value="ATP_synthase_B_chain"/>
</dbReference>
<evidence type="ECO:0000256" key="1">
    <source>
        <dbReference type="ARBA" id="ARBA00005513"/>
    </source>
</evidence>
<evidence type="ECO:0000256" key="11">
    <source>
        <dbReference type="ARBA" id="ARBA00025614"/>
    </source>
</evidence>
<comment type="caution">
    <text evidence="17">The sequence shown here is derived from an EMBL/GenBank/DDBJ whole genome shotgun (WGS) entry which is preliminary data.</text>
</comment>
<dbReference type="PANTHER" id="PTHR33445">
    <property type="entry name" value="ATP SYNTHASE SUBUNIT B', CHLOROPLASTIC"/>
    <property type="match status" value="1"/>
</dbReference>
<name>A0ABS5BJD6_9BACT</name>
<keyword evidence="8 13" id="KW-0472">Membrane</keyword>
<evidence type="ECO:0000256" key="16">
    <source>
        <dbReference type="SAM" id="SignalP"/>
    </source>
</evidence>
<dbReference type="Proteomes" id="UP000676565">
    <property type="component" value="Unassembled WGS sequence"/>
</dbReference>
<comment type="subcellular location">
    <subcellularLocation>
        <location evidence="13">Cell membrane</location>
        <topology evidence="13">Single-pass membrane protein</topology>
    </subcellularLocation>
    <subcellularLocation>
        <location evidence="12">Endomembrane system</location>
        <topology evidence="12">Single-pass membrane protein</topology>
    </subcellularLocation>
</comment>
<accession>A0ABS5BJD6</accession>
<keyword evidence="3 13" id="KW-0138">CF(0)</keyword>
<evidence type="ECO:0000256" key="4">
    <source>
        <dbReference type="ARBA" id="ARBA00022692"/>
    </source>
</evidence>
<comment type="function">
    <text evidence="11">Component of the F(0) channel, it forms part of the peripheral stalk, linking F(1) to F(0). The b'-subunit is a diverged and duplicated form of b found in plants and photosynthetic bacteria.</text>
</comment>
<comment type="subunit">
    <text evidence="13">F-type ATPases have 2 components, F(1) - the catalytic core - and F(0) - the membrane proton channel. F(1) has five subunits: alpha(3), beta(3), gamma(1), delta(1), epsilon(1). F(0) has three main subunits: a(1), b(2) and c(10-14). The alpha and beta chains form an alternating ring which encloses part of the gamma chain. F(1) is attached to F(0) by a central stalk formed by the gamma and epsilon chains, while a peripheral stalk is formed by the delta and b chains.</text>
</comment>
<evidence type="ECO:0000256" key="7">
    <source>
        <dbReference type="ARBA" id="ARBA00023065"/>
    </source>
</evidence>
<keyword evidence="4 13" id="KW-0812">Transmembrane</keyword>
<feature type="signal peptide" evidence="16">
    <location>
        <begin position="1"/>
        <end position="23"/>
    </location>
</feature>
<organism evidence="17 18">
    <name type="scientific">Gemmata palustris</name>
    <dbReference type="NCBI Taxonomy" id="2822762"/>
    <lineage>
        <taxon>Bacteria</taxon>
        <taxon>Pseudomonadati</taxon>
        <taxon>Planctomycetota</taxon>
        <taxon>Planctomycetia</taxon>
        <taxon>Gemmatales</taxon>
        <taxon>Gemmataceae</taxon>
        <taxon>Gemmata</taxon>
    </lineage>
</organism>
<evidence type="ECO:0000256" key="2">
    <source>
        <dbReference type="ARBA" id="ARBA00022448"/>
    </source>
</evidence>
<evidence type="ECO:0000256" key="12">
    <source>
        <dbReference type="ARBA" id="ARBA00037847"/>
    </source>
</evidence>
<evidence type="ECO:0000256" key="8">
    <source>
        <dbReference type="ARBA" id="ARBA00023136"/>
    </source>
</evidence>
<evidence type="ECO:0000256" key="10">
    <source>
        <dbReference type="ARBA" id="ARBA00025198"/>
    </source>
</evidence>
<keyword evidence="9 13" id="KW-0066">ATP synthesis</keyword>
<dbReference type="PANTHER" id="PTHR33445:SF1">
    <property type="entry name" value="ATP SYNTHASE SUBUNIT B"/>
    <property type="match status" value="1"/>
</dbReference>
<proteinExistence type="inferred from homology"/>
<evidence type="ECO:0000256" key="13">
    <source>
        <dbReference type="HAMAP-Rule" id="MF_01398"/>
    </source>
</evidence>
<feature type="coiled-coil region" evidence="15">
    <location>
        <begin position="78"/>
        <end position="149"/>
    </location>
</feature>
<evidence type="ECO:0000256" key="3">
    <source>
        <dbReference type="ARBA" id="ARBA00022547"/>
    </source>
</evidence>
<dbReference type="HAMAP" id="MF_01398">
    <property type="entry name" value="ATP_synth_b_bprime"/>
    <property type="match status" value="1"/>
</dbReference>
<evidence type="ECO:0000256" key="5">
    <source>
        <dbReference type="ARBA" id="ARBA00022781"/>
    </source>
</evidence>
<keyword evidence="16" id="KW-0732">Signal</keyword>
<dbReference type="EMBL" id="JAGKQQ010000001">
    <property type="protein sequence ID" value="MBP3953811.1"/>
    <property type="molecule type" value="Genomic_DNA"/>
</dbReference>
<dbReference type="Pfam" id="PF00430">
    <property type="entry name" value="ATP-synt_B"/>
    <property type="match status" value="1"/>
</dbReference>
<keyword evidence="7 13" id="KW-0406">Ion transport</keyword>
<reference evidence="17 18" key="1">
    <citation type="submission" date="2021-04" db="EMBL/GenBank/DDBJ databases">
        <authorList>
            <person name="Ivanova A."/>
        </authorList>
    </citation>
    <scope>NUCLEOTIDE SEQUENCE [LARGE SCALE GENOMIC DNA]</scope>
    <source>
        <strain evidence="17 18">G18</strain>
    </source>
</reference>